<dbReference type="PANTHER" id="PTHR33495">
    <property type="entry name" value="ANTI-SIGMA FACTOR ANTAGONIST TM_1081-RELATED-RELATED"/>
    <property type="match status" value="1"/>
</dbReference>
<proteinExistence type="inferred from homology"/>
<dbReference type="AlphaFoldDB" id="A0A2U3KFB6"/>
<dbReference type="CDD" id="cd07043">
    <property type="entry name" value="STAS_anti-anti-sigma_factors"/>
    <property type="match status" value="1"/>
</dbReference>
<dbReference type="Proteomes" id="UP000238701">
    <property type="component" value="Unassembled WGS sequence"/>
</dbReference>
<evidence type="ECO:0000256" key="2">
    <source>
        <dbReference type="RuleBase" id="RU003749"/>
    </source>
</evidence>
<dbReference type="PROSITE" id="PS50801">
    <property type="entry name" value="STAS"/>
    <property type="match status" value="1"/>
</dbReference>
<name>A0A2U3KFB6_9BACT</name>
<reference evidence="5" key="1">
    <citation type="submission" date="2018-02" db="EMBL/GenBank/DDBJ databases">
        <authorList>
            <person name="Hausmann B."/>
        </authorList>
    </citation>
    <scope>NUCLEOTIDE SEQUENCE [LARGE SCALE GENOMIC DNA]</scope>
    <source>
        <strain evidence="5">Peat soil MAG SbA1</strain>
    </source>
</reference>
<dbReference type="InterPro" id="IPR002645">
    <property type="entry name" value="STAS_dom"/>
</dbReference>
<dbReference type="Gene3D" id="3.30.750.24">
    <property type="entry name" value="STAS domain"/>
    <property type="match status" value="1"/>
</dbReference>
<evidence type="ECO:0000313" key="5">
    <source>
        <dbReference type="Proteomes" id="UP000238701"/>
    </source>
</evidence>
<feature type="domain" description="STAS" evidence="3">
    <location>
        <begin position="1"/>
        <end position="111"/>
    </location>
</feature>
<dbReference type="InterPro" id="IPR036513">
    <property type="entry name" value="STAS_dom_sf"/>
</dbReference>
<dbReference type="NCBIfam" id="TIGR00377">
    <property type="entry name" value="ant_ant_sig"/>
    <property type="match status" value="1"/>
</dbReference>
<evidence type="ECO:0000313" key="4">
    <source>
        <dbReference type="EMBL" id="SPF38328.1"/>
    </source>
</evidence>
<dbReference type="EMBL" id="OMOD01000111">
    <property type="protein sequence ID" value="SPF38328.1"/>
    <property type="molecule type" value="Genomic_DNA"/>
</dbReference>
<accession>A0A2U3KFB6</accession>
<comment type="similarity">
    <text evidence="1 2">Belongs to the anti-sigma-factor antagonist family.</text>
</comment>
<evidence type="ECO:0000256" key="1">
    <source>
        <dbReference type="ARBA" id="ARBA00009013"/>
    </source>
</evidence>
<dbReference type="InterPro" id="IPR003658">
    <property type="entry name" value="Anti-sigma_ant"/>
</dbReference>
<sequence length="112" mass="12380">MDIDVRSQADVKIIKLRGRLNLGEPVDRLRGTFEDLLNSGAIRFVIDLGEVAMIDSSGIGLLVRCLTTAKQRAGSLKLLNPSKFAIQTLRMTGLLNLFETFEDQEQAVASFQ</sequence>
<dbReference type="GO" id="GO:0043856">
    <property type="term" value="F:anti-sigma factor antagonist activity"/>
    <property type="evidence" value="ECO:0007669"/>
    <property type="project" value="InterPro"/>
</dbReference>
<gene>
    <name evidence="4" type="ORF">SBA1_20028</name>
</gene>
<protein>
    <recommendedName>
        <fullName evidence="2">Anti-sigma factor antagonist</fullName>
    </recommendedName>
</protein>
<organism evidence="4 5">
    <name type="scientific">Candidatus Sulfotelmatobacter kueseliae</name>
    <dbReference type="NCBI Taxonomy" id="2042962"/>
    <lineage>
        <taxon>Bacteria</taxon>
        <taxon>Pseudomonadati</taxon>
        <taxon>Acidobacteriota</taxon>
        <taxon>Terriglobia</taxon>
        <taxon>Terriglobales</taxon>
        <taxon>Candidatus Korobacteraceae</taxon>
        <taxon>Candidatus Sulfotelmatobacter</taxon>
    </lineage>
</organism>
<evidence type="ECO:0000259" key="3">
    <source>
        <dbReference type="PROSITE" id="PS50801"/>
    </source>
</evidence>
<dbReference type="OrthoDB" id="120413at2"/>
<dbReference type="Pfam" id="PF01740">
    <property type="entry name" value="STAS"/>
    <property type="match status" value="1"/>
</dbReference>
<dbReference type="SUPFAM" id="SSF52091">
    <property type="entry name" value="SpoIIaa-like"/>
    <property type="match status" value="1"/>
</dbReference>